<dbReference type="OrthoDB" id="329481at2"/>
<evidence type="ECO:0000256" key="4">
    <source>
        <dbReference type="PROSITE-ProRule" id="PRU00335"/>
    </source>
</evidence>
<dbReference type="InterPro" id="IPR009057">
    <property type="entry name" value="Homeodomain-like_sf"/>
</dbReference>
<dbReference type="InterPro" id="IPR001647">
    <property type="entry name" value="HTH_TetR"/>
</dbReference>
<dbReference type="Gene3D" id="1.10.357.10">
    <property type="entry name" value="Tetracycline Repressor, domain 2"/>
    <property type="match status" value="1"/>
</dbReference>
<feature type="DNA-binding region" description="H-T-H motif" evidence="4">
    <location>
        <begin position="39"/>
        <end position="58"/>
    </location>
</feature>
<sequence>MTVKPKKRGRPAKGAQSLSQQVIVDKAKQLMKLQGKVPSIRQLATELSIDAMAIYYYFKNKDELLEAIGVSLVEGIYVPGTLNDWREEIAELGWSYLNLLGQYSGLLETLMKMKTTGPAEVFISRFNQVIAGVGLDTSEAGHAVNLLADYLHGFAFAMQFSDVDKETKRAIYNGSISLYMKAIQPELSSGSASE</sequence>
<dbReference type="Pfam" id="PF02909">
    <property type="entry name" value="TetR_C_1"/>
    <property type="match status" value="1"/>
</dbReference>
<evidence type="ECO:0000256" key="3">
    <source>
        <dbReference type="ARBA" id="ARBA00023163"/>
    </source>
</evidence>
<proteinExistence type="predicted"/>
<dbReference type="SUPFAM" id="SSF48498">
    <property type="entry name" value="Tetracyclin repressor-like, C-terminal domain"/>
    <property type="match status" value="1"/>
</dbReference>
<protein>
    <submittedName>
        <fullName evidence="6">Transcriptional regulator, TetR family</fullName>
    </submittedName>
</protein>
<name>A0A1H5T6X3_9VIBR</name>
<dbReference type="Pfam" id="PF00440">
    <property type="entry name" value="TetR_N"/>
    <property type="match status" value="1"/>
</dbReference>
<dbReference type="AlphaFoldDB" id="A0A1H5T6X3"/>
<keyword evidence="3" id="KW-0804">Transcription</keyword>
<accession>A0A1H5T6X3</accession>
<dbReference type="InterPro" id="IPR036271">
    <property type="entry name" value="Tet_transcr_reg_TetR-rel_C_sf"/>
</dbReference>
<evidence type="ECO:0000313" key="7">
    <source>
        <dbReference type="Proteomes" id="UP000236721"/>
    </source>
</evidence>
<dbReference type="EMBL" id="FNVG01000002">
    <property type="protein sequence ID" value="SEF58602.1"/>
    <property type="molecule type" value="Genomic_DNA"/>
</dbReference>
<dbReference type="GO" id="GO:0045892">
    <property type="term" value="P:negative regulation of DNA-templated transcription"/>
    <property type="evidence" value="ECO:0007669"/>
    <property type="project" value="InterPro"/>
</dbReference>
<organism evidence="6 7">
    <name type="scientific">Vibrio hangzhouensis</name>
    <dbReference type="NCBI Taxonomy" id="462991"/>
    <lineage>
        <taxon>Bacteria</taxon>
        <taxon>Pseudomonadati</taxon>
        <taxon>Pseudomonadota</taxon>
        <taxon>Gammaproteobacteria</taxon>
        <taxon>Vibrionales</taxon>
        <taxon>Vibrionaceae</taxon>
        <taxon>Vibrio</taxon>
    </lineage>
</organism>
<dbReference type="PROSITE" id="PS50977">
    <property type="entry name" value="HTH_TETR_2"/>
    <property type="match status" value="1"/>
</dbReference>
<keyword evidence="2 4" id="KW-0238">DNA-binding</keyword>
<dbReference type="GO" id="GO:0003677">
    <property type="term" value="F:DNA binding"/>
    <property type="evidence" value="ECO:0007669"/>
    <property type="project" value="UniProtKB-UniRule"/>
</dbReference>
<keyword evidence="1" id="KW-0805">Transcription regulation</keyword>
<dbReference type="PRINTS" id="PR00455">
    <property type="entry name" value="HTHTETR"/>
</dbReference>
<evidence type="ECO:0000256" key="1">
    <source>
        <dbReference type="ARBA" id="ARBA00023015"/>
    </source>
</evidence>
<evidence type="ECO:0000259" key="5">
    <source>
        <dbReference type="PROSITE" id="PS50977"/>
    </source>
</evidence>
<evidence type="ECO:0000256" key="2">
    <source>
        <dbReference type="ARBA" id="ARBA00023125"/>
    </source>
</evidence>
<dbReference type="SUPFAM" id="SSF46689">
    <property type="entry name" value="Homeodomain-like"/>
    <property type="match status" value="1"/>
</dbReference>
<gene>
    <name evidence="6" type="ORF">SAMN04488244_102149</name>
</gene>
<dbReference type="Proteomes" id="UP000236721">
    <property type="component" value="Unassembled WGS sequence"/>
</dbReference>
<evidence type="ECO:0000313" key="6">
    <source>
        <dbReference type="EMBL" id="SEF58602.1"/>
    </source>
</evidence>
<reference evidence="7" key="1">
    <citation type="submission" date="2016-10" db="EMBL/GenBank/DDBJ databases">
        <authorList>
            <person name="Varghese N."/>
            <person name="Submissions S."/>
        </authorList>
    </citation>
    <scope>NUCLEOTIDE SEQUENCE [LARGE SCALE GENOMIC DNA]</scope>
    <source>
        <strain evidence="7">CGMCC 1.7062</strain>
    </source>
</reference>
<dbReference type="RefSeq" id="WP_103878756.1">
    <property type="nucleotide sequence ID" value="NZ_FNVG01000002.1"/>
</dbReference>
<keyword evidence="7" id="KW-1185">Reference proteome</keyword>
<dbReference type="InterPro" id="IPR004111">
    <property type="entry name" value="Repressor_TetR_C"/>
</dbReference>
<feature type="domain" description="HTH tetR-type" evidence="5">
    <location>
        <begin position="17"/>
        <end position="76"/>
    </location>
</feature>